<dbReference type="SUPFAM" id="SSF57850">
    <property type="entry name" value="RING/U-box"/>
    <property type="match status" value="1"/>
</dbReference>
<dbReference type="Pfam" id="PF00097">
    <property type="entry name" value="zf-C3HC4"/>
    <property type="match status" value="1"/>
</dbReference>
<dbReference type="InterPro" id="IPR006757">
    <property type="entry name" value="OGF_rcpt"/>
</dbReference>
<sequence>MAEPQERECAVCTNDFTTPKILPCGHLLCRECVITWMDSKADAGCPLCRCPIVEQSDRSSSVTVDALPTDFVMEALVESARVLSKDHLCCVCEDVRADFICMQCQDMMCSACAKVHKKMSISRSHDVESVSTVTPERLAASRPALCADHGDKQADSFCFCHRLVVCKSCKVQKHSECLKVSDFDFEIHSAENSLTHLTKILVEAEQKLEQVIGQVTSRLQEVDVSEQEDMSQVDKICECLQTLVEDFRMRLMEKTRTSHLQIRNSLRDVKTNFSNRLGKVTSHRHIVTRATAVSPRPAVIHMTQALTDRVNSLDLSSHFEDVWVKPLLSAKWCLEVVARIEQELLRLEQLKTETKTYLPSSSQQLNEAMKAGQMSSNTSVNITSLEDTKEVAKQTARHCYSENKASSGSDAFDSRRRSGNCAAVGKTNNNTKEEQEFRNERDDTFQCAILSKKERGCNVCRQLPESHHWSDHDTKVYKEGYPNKKDNLKLNHNLKFYLGILSSVPDGDFIDNIHKKWWGDHDLLERHKGYIHWLFPIRESGNNRQAQELQMHETKAIQKDKRASERFLKSYEMMLDFYGMKLVDGNNGQVQRSEKWKERFHFLNHSTHNYLRITRILKCLGEMGLEHFKIPLIRFILNEAIYKGTLDRTLDTCLNYWVGTLRKDEDRQEMEKYTKQLFHKKDNHS</sequence>
<evidence type="ECO:0000256" key="2">
    <source>
        <dbReference type="ARBA" id="ARBA00022723"/>
    </source>
</evidence>
<dbReference type="CDD" id="cd19757">
    <property type="entry name" value="Bbox1"/>
    <property type="match status" value="1"/>
</dbReference>
<evidence type="ECO:0000256" key="3">
    <source>
        <dbReference type="ARBA" id="ARBA00022771"/>
    </source>
</evidence>
<reference evidence="9 10" key="1">
    <citation type="submission" date="2018-04" db="EMBL/GenBank/DDBJ databases">
        <title>The genome of golden apple snail Pomacea canaliculata provides insight into stress tolerance and invasive adaptation.</title>
        <authorList>
            <person name="Liu C."/>
            <person name="Liu B."/>
            <person name="Ren Y."/>
            <person name="Zhang Y."/>
            <person name="Wang H."/>
            <person name="Li S."/>
            <person name="Jiang F."/>
            <person name="Yin L."/>
            <person name="Zhang G."/>
            <person name="Qian W."/>
            <person name="Fan W."/>
        </authorList>
    </citation>
    <scope>NUCLEOTIDE SEQUENCE [LARGE SCALE GENOMIC DNA]</scope>
    <source>
        <strain evidence="9">SZHN2017</strain>
        <tissue evidence="9">Muscle</tissue>
    </source>
</reference>
<evidence type="ECO:0000259" key="8">
    <source>
        <dbReference type="PROSITE" id="PS50119"/>
    </source>
</evidence>
<protein>
    <recommendedName>
        <fullName evidence="11">RING-type domain-containing protein</fullName>
    </recommendedName>
</protein>
<keyword evidence="4" id="KW-0862">Zinc</keyword>
<dbReference type="PANTHER" id="PTHR14015:SF2">
    <property type="entry name" value="OPIOID GROWTH FACTOR RECEPTOR (OGFR) CONSERVED DOMAIN-CONTAINING PROTEIN"/>
    <property type="match status" value="1"/>
</dbReference>
<keyword evidence="10" id="KW-1185">Reference proteome</keyword>
<dbReference type="AlphaFoldDB" id="A0A2T7NLJ7"/>
<dbReference type="PANTHER" id="PTHR14015">
    <property type="entry name" value="OPIOID GROWTH FACTOR RECEPTOR OGFR ZETA-TYPE OPIOID RECEPTOR"/>
    <property type="match status" value="1"/>
</dbReference>
<dbReference type="PROSITE" id="PS50089">
    <property type="entry name" value="ZF_RING_2"/>
    <property type="match status" value="1"/>
</dbReference>
<keyword evidence="2" id="KW-0479">Metal-binding</keyword>
<comment type="caution">
    <text evidence="9">The sequence shown here is derived from an EMBL/GenBank/DDBJ whole genome shotgun (WGS) entry which is preliminary data.</text>
</comment>
<dbReference type="EMBL" id="PZQS01000011">
    <property type="protein sequence ID" value="PVD22039.1"/>
    <property type="molecule type" value="Genomic_DNA"/>
</dbReference>
<gene>
    <name evidence="9" type="ORF">C0Q70_17842</name>
</gene>
<dbReference type="Proteomes" id="UP000245119">
    <property type="component" value="Linkage Group LG11"/>
</dbReference>
<evidence type="ECO:0008006" key="11">
    <source>
        <dbReference type="Google" id="ProtNLM"/>
    </source>
</evidence>
<dbReference type="InterPro" id="IPR018957">
    <property type="entry name" value="Znf_C3HC4_RING-type"/>
</dbReference>
<dbReference type="InterPro" id="IPR039574">
    <property type="entry name" value="OGFr"/>
</dbReference>
<comment type="similarity">
    <text evidence="1">Belongs to the opioid growth factor receptor family.</text>
</comment>
<feature type="domain" description="B box-type" evidence="8">
    <location>
        <begin position="84"/>
        <end position="130"/>
    </location>
</feature>
<dbReference type="GO" id="GO:0008270">
    <property type="term" value="F:zinc ion binding"/>
    <property type="evidence" value="ECO:0007669"/>
    <property type="project" value="UniProtKB-KW"/>
</dbReference>
<evidence type="ECO:0000313" key="10">
    <source>
        <dbReference type="Proteomes" id="UP000245119"/>
    </source>
</evidence>
<dbReference type="Gene3D" id="3.30.160.60">
    <property type="entry name" value="Classic Zinc Finger"/>
    <property type="match status" value="1"/>
</dbReference>
<proteinExistence type="inferred from homology"/>
<dbReference type="InterPro" id="IPR000315">
    <property type="entry name" value="Znf_B-box"/>
</dbReference>
<evidence type="ECO:0000259" key="7">
    <source>
        <dbReference type="PROSITE" id="PS50089"/>
    </source>
</evidence>
<evidence type="ECO:0000256" key="4">
    <source>
        <dbReference type="ARBA" id="ARBA00022833"/>
    </source>
</evidence>
<dbReference type="PROSITE" id="PS50119">
    <property type="entry name" value="ZF_BBOX"/>
    <property type="match status" value="2"/>
</dbReference>
<dbReference type="InterPro" id="IPR017907">
    <property type="entry name" value="Znf_RING_CS"/>
</dbReference>
<dbReference type="InterPro" id="IPR013083">
    <property type="entry name" value="Znf_RING/FYVE/PHD"/>
</dbReference>
<organism evidence="9 10">
    <name type="scientific">Pomacea canaliculata</name>
    <name type="common">Golden apple snail</name>
    <dbReference type="NCBI Taxonomy" id="400727"/>
    <lineage>
        <taxon>Eukaryota</taxon>
        <taxon>Metazoa</taxon>
        <taxon>Spiralia</taxon>
        <taxon>Lophotrochozoa</taxon>
        <taxon>Mollusca</taxon>
        <taxon>Gastropoda</taxon>
        <taxon>Caenogastropoda</taxon>
        <taxon>Architaenioglossa</taxon>
        <taxon>Ampullarioidea</taxon>
        <taxon>Ampullariidae</taxon>
        <taxon>Pomacea</taxon>
    </lineage>
</organism>
<dbReference type="PROSITE" id="PS00518">
    <property type="entry name" value="ZF_RING_1"/>
    <property type="match status" value="1"/>
</dbReference>
<dbReference type="GO" id="GO:0016020">
    <property type="term" value="C:membrane"/>
    <property type="evidence" value="ECO:0007669"/>
    <property type="project" value="InterPro"/>
</dbReference>
<keyword evidence="3 5" id="KW-0863">Zinc-finger</keyword>
<dbReference type="InterPro" id="IPR001841">
    <property type="entry name" value="Znf_RING"/>
</dbReference>
<dbReference type="STRING" id="400727.A0A2T7NLJ7"/>
<accession>A0A2T7NLJ7</accession>
<evidence type="ECO:0000313" key="9">
    <source>
        <dbReference type="EMBL" id="PVD22039.1"/>
    </source>
</evidence>
<feature type="region of interest" description="Disordered" evidence="6">
    <location>
        <begin position="406"/>
        <end position="438"/>
    </location>
</feature>
<feature type="domain" description="B box-type" evidence="8">
    <location>
        <begin position="141"/>
        <end position="174"/>
    </location>
</feature>
<dbReference type="SMART" id="SM00184">
    <property type="entry name" value="RING"/>
    <property type="match status" value="1"/>
</dbReference>
<name>A0A2T7NLJ7_POMCA</name>
<dbReference type="OrthoDB" id="9030204at2759"/>
<evidence type="ECO:0000256" key="6">
    <source>
        <dbReference type="SAM" id="MobiDB-lite"/>
    </source>
</evidence>
<dbReference type="Pfam" id="PF04664">
    <property type="entry name" value="OGFr_N"/>
    <property type="match status" value="1"/>
</dbReference>
<evidence type="ECO:0000256" key="1">
    <source>
        <dbReference type="ARBA" id="ARBA00010365"/>
    </source>
</evidence>
<dbReference type="Gene3D" id="3.30.40.10">
    <property type="entry name" value="Zinc/RING finger domain, C3HC4 (zinc finger)"/>
    <property type="match status" value="1"/>
</dbReference>
<feature type="domain" description="RING-type" evidence="7">
    <location>
        <begin position="9"/>
        <end position="49"/>
    </location>
</feature>
<evidence type="ECO:0000256" key="5">
    <source>
        <dbReference type="PROSITE-ProRule" id="PRU00024"/>
    </source>
</evidence>
<dbReference type="GO" id="GO:0140625">
    <property type="term" value="F:opioid growth factor receptor activity"/>
    <property type="evidence" value="ECO:0007669"/>
    <property type="project" value="InterPro"/>
</dbReference>